<dbReference type="SUPFAM" id="SSF56112">
    <property type="entry name" value="Protein kinase-like (PK-like)"/>
    <property type="match status" value="1"/>
</dbReference>
<keyword evidence="13" id="KW-1185">Reference proteome</keyword>
<keyword evidence="4" id="KW-0732">Signal</keyword>
<dbReference type="PROSITE" id="PS51450">
    <property type="entry name" value="LRR"/>
    <property type="match status" value="1"/>
</dbReference>
<dbReference type="InterPro" id="IPR001245">
    <property type="entry name" value="Ser-Thr/Tyr_kinase_cat_dom"/>
</dbReference>
<dbReference type="InterPro" id="IPR001611">
    <property type="entry name" value="Leu-rich_rpt"/>
</dbReference>
<keyword evidence="2" id="KW-0433">Leucine-rich repeat</keyword>
<dbReference type="SMR" id="A0A1J6ILS7"/>
<dbReference type="GO" id="GO:0005524">
    <property type="term" value="F:ATP binding"/>
    <property type="evidence" value="ECO:0007669"/>
    <property type="project" value="InterPro"/>
</dbReference>
<dbReference type="InterPro" id="IPR046959">
    <property type="entry name" value="PRK1-6/SRF4-like"/>
</dbReference>
<dbReference type="Pfam" id="PF07714">
    <property type="entry name" value="PK_Tyr_Ser-Thr"/>
    <property type="match status" value="1"/>
</dbReference>
<keyword evidence="6 10" id="KW-1133">Transmembrane helix</keyword>
<evidence type="ECO:0000256" key="7">
    <source>
        <dbReference type="ARBA" id="ARBA00023136"/>
    </source>
</evidence>
<evidence type="ECO:0000313" key="12">
    <source>
        <dbReference type="EMBL" id="OIS99834.1"/>
    </source>
</evidence>
<dbReference type="InterPro" id="IPR032675">
    <property type="entry name" value="LRR_dom_sf"/>
</dbReference>
<dbReference type="InterPro" id="IPR013210">
    <property type="entry name" value="LRR_N_plant-typ"/>
</dbReference>
<evidence type="ECO:0000256" key="10">
    <source>
        <dbReference type="SAM" id="Phobius"/>
    </source>
</evidence>
<evidence type="ECO:0000259" key="11">
    <source>
        <dbReference type="PROSITE" id="PS50011"/>
    </source>
</evidence>
<keyword evidence="3 10" id="KW-0812">Transmembrane</keyword>
<dbReference type="AlphaFoldDB" id="A0A1J6ILS7"/>
<dbReference type="PANTHER" id="PTHR48007:SF58">
    <property type="entry name" value="PROTEIN KINASE DOMAIN-CONTAINING PROTEIN"/>
    <property type="match status" value="1"/>
</dbReference>
<dbReference type="Pfam" id="PF08263">
    <property type="entry name" value="LRRNT_2"/>
    <property type="match status" value="1"/>
</dbReference>
<dbReference type="InterPro" id="IPR000719">
    <property type="entry name" value="Prot_kinase_dom"/>
</dbReference>
<dbReference type="FunFam" id="1.10.510.10:FF:000095">
    <property type="entry name" value="protein STRUBBELIG-RECEPTOR FAMILY 8"/>
    <property type="match status" value="1"/>
</dbReference>
<sequence>MQSVFPKKGYIEEKGHSFGSMGGKRSVVWCLNLEISVWFLLIFAVQLSHETDPGDVAAINAFHAAMGSPSLPGWGISGDPCDGQWQGVVCNDTNILTIKLNVANLGGELGDSLAGFSSLQTIDLSNNQIGGTLPSNLPVTLQNIFLSDNELMGSIPSSLSSLNQLSAMSLNGNQLSGEIPDSFQGLTALVNLDLSSNNLSGALPSSVGNLSSLTTLRLQNNQLSGTLDVLQDLPLADLNVENNLFSGPIPQKLFSIPNFKNDGNPFNSSTAPLPPPTSLAAPPPAGLAPPFFKPPTPAQTPPTSGRKPGKQADGPTATAESSSKGSKKSIKRVVWISVVAVLSFIILVIAILLFLPRCLKDRQESNWSRRHEVAPFVGSRENRRDNGSLVQLGHDVEKAPPLVRPKEEQQPRRPARAPMPEHEQEVNVQSMSAVPKKDTDNAMKFPTRPLPLTSVRSYTIASLQQYTNSFSQDNLIGSGMLGTVYRAELPNGKLLAVKKLDRRVSNQQKDDEFLDLVNLIDGIRHANVVELMGYCAEHGQRLLVYEYCGSGTLQDALHSDDEFKKLLSWDTRIRMALGAARALEYLHEVCEPPIIHRNFKSVNLLLDDELAVHVSDCGLASLISSGAVSQLSGQLLTTYGYGAPEFESGIYTSMSDVYSFGVVMLELLTGRMSYDRTRSRGEQFLVRWAIPQLHDIDALTRMVDPSLKGKYPLKSLSHFADIISRCVQAEQEFRPPMSEVVQDLIQMIRRESPSRSDEE</sequence>
<proteinExistence type="predicted"/>
<feature type="region of interest" description="Disordered" evidence="9">
    <location>
        <begin position="265"/>
        <end position="324"/>
    </location>
</feature>
<dbReference type="OMA" id="AGGRCCF"/>
<evidence type="ECO:0000256" key="8">
    <source>
        <dbReference type="ARBA" id="ARBA00023170"/>
    </source>
</evidence>
<organism evidence="12 13">
    <name type="scientific">Nicotiana attenuata</name>
    <name type="common">Coyote tobacco</name>
    <dbReference type="NCBI Taxonomy" id="49451"/>
    <lineage>
        <taxon>Eukaryota</taxon>
        <taxon>Viridiplantae</taxon>
        <taxon>Streptophyta</taxon>
        <taxon>Embryophyta</taxon>
        <taxon>Tracheophyta</taxon>
        <taxon>Spermatophyta</taxon>
        <taxon>Magnoliopsida</taxon>
        <taxon>eudicotyledons</taxon>
        <taxon>Gunneridae</taxon>
        <taxon>Pentapetalae</taxon>
        <taxon>asterids</taxon>
        <taxon>lamiids</taxon>
        <taxon>Solanales</taxon>
        <taxon>Solanaceae</taxon>
        <taxon>Nicotianoideae</taxon>
        <taxon>Nicotianeae</taxon>
        <taxon>Nicotiana</taxon>
    </lineage>
</organism>
<protein>
    <submittedName>
        <fullName evidence="12">Protein strubbelig-receptor family 3</fullName>
    </submittedName>
</protein>
<evidence type="ECO:0000256" key="4">
    <source>
        <dbReference type="ARBA" id="ARBA00022729"/>
    </source>
</evidence>
<dbReference type="SUPFAM" id="SSF52058">
    <property type="entry name" value="L domain-like"/>
    <property type="match status" value="1"/>
</dbReference>
<dbReference type="Pfam" id="PF13855">
    <property type="entry name" value="LRR_8"/>
    <property type="match status" value="1"/>
</dbReference>
<dbReference type="Gene3D" id="1.10.510.10">
    <property type="entry name" value="Transferase(Phosphotransferase) domain 1"/>
    <property type="match status" value="1"/>
</dbReference>
<evidence type="ECO:0000256" key="9">
    <source>
        <dbReference type="SAM" id="MobiDB-lite"/>
    </source>
</evidence>
<dbReference type="GO" id="GO:0004672">
    <property type="term" value="F:protein kinase activity"/>
    <property type="evidence" value="ECO:0007669"/>
    <property type="project" value="InterPro"/>
</dbReference>
<evidence type="ECO:0000256" key="3">
    <source>
        <dbReference type="ARBA" id="ARBA00022692"/>
    </source>
</evidence>
<dbReference type="GO" id="GO:0016020">
    <property type="term" value="C:membrane"/>
    <property type="evidence" value="ECO:0007669"/>
    <property type="project" value="UniProtKB-SubCell"/>
</dbReference>
<evidence type="ECO:0000256" key="2">
    <source>
        <dbReference type="ARBA" id="ARBA00022614"/>
    </source>
</evidence>
<dbReference type="Pfam" id="PF00560">
    <property type="entry name" value="LRR_1"/>
    <property type="match status" value="1"/>
</dbReference>
<name>A0A1J6ILS7_NICAT</name>
<dbReference type="PANTHER" id="PTHR48007">
    <property type="entry name" value="LEUCINE-RICH REPEAT RECEPTOR-LIKE PROTEIN KINASE PXC1"/>
    <property type="match status" value="1"/>
</dbReference>
<dbReference type="Gramene" id="OIS99834">
    <property type="protein sequence ID" value="OIS99834"/>
    <property type="gene ID" value="A4A49_45705"/>
</dbReference>
<dbReference type="PROSITE" id="PS50011">
    <property type="entry name" value="PROTEIN_KINASE_DOM"/>
    <property type="match status" value="1"/>
</dbReference>
<comment type="subcellular location">
    <subcellularLocation>
        <location evidence="1">Membrane</location>
    </subcellularLocation>
</comment>
<keyword evidence="5" id="KW-0677">Repeat</keyword>
<dbReference type="FunFam" id="3.30.200.20:FF:000125">
    <property type="entry name" value="Protein STRUBBELIG-RECEPTOR FAMILY 8"/>
    <property type="match status" value="1"/>
</dbReference>
<keyword evidence="8" id="KW-0675">Receptor</keyword>
<feature type="transmembrane region" description="Helical" evidence="10">
    <location>
        <begin position="333"/>
        <end position="355"/>
    </location>
</feature>
<dbReference type="FunFam" id="3.80.10.10:FF:000062">
    <property type="entry name" value="protein STRUBBELIG-RECEPTOR FAMILY 3"/>
    <property type="match status" value="1"/>
</dbReference>
<reference evidence="12" key="1">
    <citation type="submission" date="2016-11" db="EMBL/GenBank/DDBJ databases">
        <title>The genome of Nicotiana attenuata.</title>
        <authorList>
            <person name="Xu S."/>
            <person name="Brockmoeller T."/>
            <person name="Gaquerel E."/>
            <person name="Navarro A."/>
            <person name="Kuhl H."/>
            <person name="Gase K."/>
            <person name="Ling Z."/>
            <person name="Zhou W."/>
            <person name="Kreitzer C."/>
            <person name="Stanke M."/>
            <person name="Tang H."/>
            <person name="Lyons E."/>
            <person name="Pandey P."/>
            <person name="Pandey S.P."/>
            <person name="Timmermann B."/>
            <person name="Baldwin I.T."/>
        </authorList>
    </citation>
    <scope>NUCLEOTIDE SEQUENCE [LARGE SCALE GENOMIC DNA]</scope>
    <source>
        <strain evidence="12">UT</strain>
    </source>
</reference>
<evidence type="ECO:0000313" key="13">
    <source>
        <dbReference type="Proteomes" id="UP000187609"/>
    </source>
</evidence>
<evidence type="ECO:0000256" key="5">
    <source>
        <dbReference type="ARBA" id="ARBA00022737"/>
    </source>
</evidence>
<dbReference type="Gene3D" id="3.80.10.10">
    <property type="entry name" value="Ribonuclease Inhibitor"/>
    <property type="match status" value="1"/>
</dbReference>
<comment type="caution">
    <text evidence="12">The sequence shown here is derived from an EMBL/GenBank/DDBJ whole genome shotgun (WGS) entry which is preliminary data.</text>
</comment>
<evidence type="ECO:0000256" key="6">
    <source>
        <dbReference type="ARBA" id="ARBA00022989"/>
    </source>
</evidence>
<dbReference type="Gene3D" id="3.30.200.20">
    <property type="entry name" value="Phosphorylase Kinase, domain 1"/>
    <property type="match status" value="1"/>
</dbReference>
<dbReference type="EMBL" id="MJEQ01037190">
    <property type="protein sequence ID" value="OIS99834.1"/>
    <property type="molecule type" value="Genomic_DNA"/>
</dbReference>
<accession>A0A1J6ILS7</accession>
<feature type="domain" description="Protein kinase" evidence="11">
    <location>
        <begin position="470"/>
        <end position="748"/>
    </location>
</feature>
<keyword evidence="7 10" id="KW-0472">Membrane</keyword>
<feature type="compositionally biased region" description="Basic and acidic residues" evidence="9">
    <location>
        <begin position="399"/>
        <end position="411"/>
    </location>
</feature>
<evidence type="ECO:0000256" key="1">
    <source>
        <dbReference type="ARBA" id="ARBA00004370"/>
    </source>
</evidence>
<dbReference type="Proteomes" id="UP000187609">
    <property type="component" value="Unassembled WGS sequence"/>
</dbReference>
<feature type="region of interest" description="Disordered" evidence="9">
    <location>
        <begin position="399"/>
        <end position="431"/>
    </location>
</feature>
<feature type="compositionally biased region" description="Pro residues" evidence="9">
    <location>
        <begin position="272"/>
        <end position="300"/>
    </location>
</feature>
<gene>
    <name evidence="12" type="primary">SRF3_2</name>
    <name evidence="12" type="ORF">A4A49_45705</name>
</gene>
<dbReference type="InterPro" id="IPR011009">
    <property type="entry name" value="Kinase-like_dom_sf"/>
</dbReference>